<reference evidence="2" key="1">
    <citation type="journal article" date="2019" name="Int. J. Syst. Evol. Microbiol.">
        <title>The Global Catalogue of Microorganisms (GCM) 10K type strain sequencing project: providing services to taxonomists for standard genome sequencing and annotation.</title>
        <authorList>
            <consortium name="The Broad Institute Genomics Platform"/>
            <consortium name="The Broad Institute Genome Sequencing Center for Infectious Disease"/>
            <person name="Wu L."/>
            <person name="Ma J."/>
        </authorList>
    </citation>
    <scope>NUCLEOTIDE SEQUENCE [LARGE SCALE GENOMIC DNA]</scope>
    <source>
        <strain evidence="2">JCM 14370</strain>
    </source>
</reference>
<dbReference type="Proteomes" id="UP000632222">
    <property type="component" value="Unassembled WGS sequence"/>
</dbReference>
<accession>A0ABQ2DBD7</accession>
<protein>
    <recommendedName>
        <fullName evidence="3">SHOCT domain-containing protein</fullName>
    </recommendedName>
</protein>
<gene>
    <name evidence="1" type="ORF">GCM10008938_40270</name>
</gene>
<organism evidence="1 2">
    <name type="scientific">Deinococcus roseus</name>
    <dbReference type="NCBI Taxonomy" id="392414"/>
    <lineage>
        <taxon>Bacteria</taxon>
        <taxon>Thermotogati</taxon>
        <taxon>Deinococcota</taxon>
        <taxon>Deinococci</taxon>
        <taxon>Deinococcales</taxon>
        <taxon>Deinococcaceae</taxon>
        <taxon>Deinococcus</taxon>
    </lineage>
</organism>
<dbReference type="EMBL" id="BMOD01000021">
    <property type="protein sequence ID" value="GGJ50286.1"/>
    <property type="molecule type" value="Genomic_DNA"/>
</dbReference>
<evidence type="ECO:0000313" key="2">
    <source>
        <dbReference type="Proteomes" id="UP000632222"/>
    </source>
</evidence>
<sequence>MTVWTVDRTHEERLAKEAADVGGMVTDLLNVDLTKMVRNRFKIGLSQSSRENTTLSNRAIASQELKSMRRCPSCKTPDYFDEKALEQDGEAIFGNVPETAPEGVPAAPVLQTTAPATPAVAAKAEPETAPGGALKGVNDFLQELDNLLDLLTTGKISSEEYSQRRQQIMKFIEMV</sequence>
<keyword evidence="2" id="KW-1185">Reference proteome</keyword>
<name>A0ABQ2DBD7_9DEIO</name>
<proteinExistence type="predicted"/>
<evidence type="ECO:0000313" key="1">
    <source>
        <dbReference type="EMBL" id="GGJ50286.1"/>
    </source>
</evidence>
<comment type="caution">
    <text evidence="1">The sequence shown here is derived from an EMBL/GenBank/DDBJ whole genome shotgun (WGS) entry which is preliminary data.</text>
</comment>
<evidence type="ECO:0008006" key="3">
    <source>
        <dbReference type="Google" id="ProtNLM"/>
    </source>
</evidence>